<evidence type="ECO:0000256" key="1">
    <source>
        <dbReference type="ARBA" id="ARBA00005953"/>
    </source>
</evidence>
<dbReference type="CDD" id="cd00586">
    <property type="entry name" value="4HBT"/>
    <property type="match status" value="1"/>
</dbReference>
<proteinExistence type="inferred from homology"/>
<dbReference type="SUPFAM" id="SSF54637">
    <property type="entry name" value="Thioesterase/thiol ester dehydrase-isomerase"/>
    <property type="match status" value="1"/>
</dbReference>
<name>A0AAN8ETI9_9EURO</name>
<keyword evidence="5" id="KW-1185">Reference proteome</keyword>
<accession>A0AAN8ETI9</accession>
<dbReference type="EMBL" id="JAKLMC020000006">
    <property type="protein sequence ID" value="KAK5955485.1"/>
    <property type="molecule type" value="Genomic_DNA"/>
</dbReference>
<dbReference type="InterPro" id="IPR006683">
    <property type="entry name" value="Thioestr_dom"/>
</dbReference>
<dbReference type="PANTHER" id="PTHR31793">
    <property type="entry name" value="4-HYDROXYBENZOYL-COA THIOESTERASE FAMILY MEMBER"/>
    <property type="match status" value="1"/>
</dbReference>
<dbReference type="GO" id="GO:0047617">
    <property type="term" value="F:fatty acyl-CoA hydrolase activity"/>
    <property type="evidence" value="ECO:0007669"/>
    <property type="project" value="TreeGrafter"/>
</dbReference>
<sequence>MGRIIGLDLKSKRERQRSDYVFHQDYRTRWADNDMFHHLNNPIYGVLIDSIINAYLMDVCGYSTKSSTHIGLVANTYCDYFGSAQYPGVLDVGLRVVKLGKSSVMYEVGVFQQGEEKVKAVGGFIQIWVAKETNRPDGVGVPDYVRKELVSLVNSEDSEVVQGKEQKL</sequence>
<dbReference type="InterPro" id="IPR029069">
    <property type="entry name" value="HotDog_dom_sf"/>
</dbReference>
<dbReference type="PANTHER" id="PTHR31793:SF27">
    <property type="entry name" value="NOVEL THIOESTERASE SUPERFAMILY DOMAIN AND SAPOSIN A-TYPE DOMAIN CONTAINING PROTEIN (0610012H03RIK)"/>
    <property type="match status" value="1"/>
</dbReference>
<organism evidence="4 5">
    <name type="scientific">Knufia fluminis</name>
    <dbReference type="NCBI Taxonomy" id="191047"/>
    <lineage>
        <taxon>Eukaryota</taxon>
        <taxon>Fungi</taxon>
        <taxon>Dikarya</taxon>
        <taxon>Ascomycota</taxon>
        <taxon>Pezizomycotina</taxon>
        <taxon>Eurotiomycetes</taxon>
        <taxon>Chaetothyriomycetidae</taxon>
        <taxon>Chaetothyriales</taxon>
        <taxon>Trichomeriaceae</taxon>
        <taxon>Knufia</taxon>
    </lineage>
</organism>
<dbReference type="FunFam" id="3.10.129.10:FF:000104">
    <property type="entry name" value="Thioesterase family protein (AFU_orthologue AFUA_2G16350)"/>
    <property type="match status" value="1"/>
</dbReference>
<evidence type="ECO:0000256" key="2">
    <source>
        <dbReference type="ARBA" id="ARBA00022801"/>
    </source>
</evidence>
<dbReference type="Gene3D" id="3.10.129.10">
    <property type="entry name" value="Hotdog Thioesterase"/>
    <property type="match status" value="1"/>
</dbReference>
<dbReference type="InterPro" id="IPR050563">
    <property type="entry name" value="4-hydroxybenzoyl-CoA_TE"/>
</dbReference>
<dbReference type="Proteomes" id="UP001316803">
    <property type="component" value="Unassembled WGS sequence"/>
</dbReference>
<dbReference type="AlphaFoldDB" id="A0AAN8ETI9"/>
<protein>
    <recommendedName>
        <fullName evidence="3">Thioesterase domain-containing protein</fullName>
    </recommendedName>
</protein>
<evidence type="ECO:0000313" key="5">
    <source>
        <dbReference type="Proteomes" id="UP001316803"/>
    </source>
</evidence>
<evidence type="ECO:0000313" key="4">
    <source>
        <dbReference type="EMBL" id="KAK5955485.1"/>
    </source>
</evidence>
<comment type="caution">
    <text evidence="4">The sequence shown here is derived from an EMBL/GenBank/DDBJ whole genome shotgun (WGS) entry which is preliminary data.</text>
</comment>
<evidence type="ECO:0000259" key="3">
    <source>
        <dbReference type="Pfam" id="PF03061"/>
    </source>
</evidence>
<gene>
    <name evidence="4" type="ORF">OHC33_003123</name>
</gene>
<reference evidence="4 5" key="1">
    <citation type="submission" date="2022-12" db="EMBL/GenBank/DDBJ databases">
        <title>Genomic features and morphological characterization of a novel Knufia sp. strain isolated from spacecraft assembly facility.</title>
        <authorList>
            <person name="Teixeira M."/>
            <person name="Chander A.M."/>
            <person name="Stajich J.E."/>
            <person name="Venkateswaran K."/>
        </authorList>
    </citation>
    <scope>NUCLEOTIDE SEQUENCE [LARGE SCALE GENOMIC DNA]</scope>
    <source>
        <strain evidence="4 5">FJI-L2-BK-P2</strain>
    </source>
</reference>
<feature type="domain" description="Thioesterase" evidence="3">
    <location>
        <begin position="37"/>
        <end position="118"/>
    </location>
</feature>
<comment type="similarity">
    <text evidence="1">Belongs to the 4-hydroxybenzoyl-CoA thioesterase family.</text>
</comment>
<dbReference type="Pfam" id="PF03061">
    <property type="entry name" value="4HBT"/>
    <property type="match status" value="1"/>
</dbReference>
<keyword evidence="2" id="KW-0378">Hydrolase</keyword>